<evidence type="ECO:0000313" key="1">
    <source>
        <dbReference type="EMBL" id="MBU3875322.1"/>
    </source>
</evidence>
<gene>
    <name evidence="1" type="ORF">HGO97_005755</name>
</gene>
<dbReference type="Proteomes" id="UP000723714">
    <property type="component" value="Unassembled WGS sequence"/>
</dbReference>
<proteinExistence type="predicted"/>
<dbReference type="CDD" id="cd00448">
    <property type="entry name" value="YjgF_YER057c_UK114_family"/>
    <property type="match status" value="1"/>
</dbReference>
<keyword evidence="2" id="KW-1185">Reference proteome</keyword>
<comment type="caution">
    <text evidence="1">The sequence shown here is derived from an EMBL/GenBank/DDBJ whole genome shotgun (WGS) entry which is preliminary data.</text>
</comment>
<dbReference type="InterPro" id="IPR006175">
    <property type="entry name" value="YjgF/YER057c/UK114"/>
</dbReference>
<reference evidence="1 2" key="1">
    <citation type="submission" date="2021-06" db="EMBL/GenBank/DDBJ databases">
        <title>Faecalicatena sp. nov. isolated from porcine feces.</title>
        <authorList>
            <person name="Oh B.S."/>
            <person name="Lee J.H."/>
        </authorList>
    </citation>
    <scope>NUCLEOTIDE SEQUENCE [LARGE SCALE GENOMIC DNA]</scope>
    <source>
        <strain evidence="1 2">AGMB00832</strain>
    </source>
</reference>
<evidence type="ECO:0000313" key="2">
    <source>
        <dbReference type="Proteomes" id="UP000723714"/>
    </source>
</evidence>
<dbReference type="PANTHER" id="PTHR11803">
    <property type="entry name" value="2-IMINOBUTANOATE/2-IMINOPROPANOATE DEAMINASE RIDA"/>
    <property type="match status" value="1"/>
</dbReference>
<sequence length="128" mass="14406">MKKKAIDSPYFAHSDAPYSHGILMNGMVFTTQIGETQDGSLISEDVYEQTKQTIENAERIIKEAGGTLEDVCKVTIYMLDMKNDFDKMNRAYRELMPNHPFPARACVQVGGMIDGVKVEMEFTAFVSQ</sequence>
<dbReference type="PROSITE" id="PS01094">
    <property type="entry name" value="UPF0076"/>
    <property type="match status" value="1"/>
</dbReference>
<name>A0ABS6D293_9FIRM</name>
<dbReference type="EMBL" id="JABACJ020000003">
    <property type="protein sequence ID" value="MBU3875322.1"/>
    <property type="molecule type" value="Genomic_DNA"/>
</dbReference>
<dbReference type="Pfam" id="PF01042">
    <property type="entry name" value="Ribonuc_L-PSP"/>
    <property type="match status" value="1"/>
</dbReference>
<accession>A0ABS6D293</accession>
<dbReference type="RefSeq" id="WP_216240239.1">
    <property type="nucleotide sequence ID" value="NZ_JABACJ020000003.1"/>
</dbReference>
<dbReference type="PANTHER" id="PTHR11803:SF39">
    <property type="entry name" value="2-IMINOBUTANOATE_2-IMINOPROPANOATE DEAMINASE"/>
    <property type="match status" value="1"/>
</dbReference>
<organism evidence="1 2">
    <name type="scientific">Faecalicatena faecalis</name>
    <dbReference type="NCBI Taxonomy" id="2726362"/>
    <lineage>
        <taxon>Bacteria</taxon>
        <taxon>Bacillati</taxon>
        <taxon>Bacillota</taxon>
        <taxon>Clostridia</taxon>
        <taxon>Lachnospirales</taxon>
        <taxon>Lachnospiraceae</taxon>
        <taxon>Faecalicatena</taxon>
    </lineage>
</organism>
<dbReference type="InterPro" id="IPR019897">
    <property type="entry name" value="RidA_CS"/>
</dbReference>
<protein>
    <submittedName>
        <fullName evidence="1">RidA family protein</fullName>
    </submittedName>
</protein>